<dbReference type="KEGG" id="mbrn:26245580"/>
<evidence type="ECO:0000256" key="1">
    <source>
        <dbReference type="SAM" id="MobiDB-lite"/>
    </source>
</evidence>
<dbReference type="Pfam" id="PF09816">
    <property type="entry name" value="EAF"/>
    <property type="match status" value="1"/>
</dbReference>
<evidence type="ECO:0000313" key="3">
    <source>
        <dbReference type="EMBL" id="QLI72567.1"/>
    </source>
</evidence>
<feature type="compositionally biased region" description="Acidic residues" evidence="1">
    <location>
        <begin position="249"/>
        <end position="262"/>
    </location>
</feature>
<gene>
    <name evidence="3" type="ORF">G6M90_00g090590</name>
</gene>
<accession>A0A7D5Z913</accession>
<dbReference type="RefSeq" id="XP_014541717.1">
    <property type="nucleotide sequence ID" value="XM_014686231.1"/>
</dbReference>
<dbReference type="EMBL" id="CP058936">
    <property type="protein sequence ID" value="QLI72567.1"/>
    <property type="molecule type" value="Genomic_DNA"/>
</dbReference>
<dbReference type="AlphaFoldDB" id="A0A7D5Z913"/>
<feature type="compositionally biased region" description="Polar residues" evidence="1">
    <location>
        <begin position="114"/>
        <end position="123"/>
    </location>
</feature>
<feature type="compositionally biased region" description="Acidic residues" evidence="1">
    <location>
        <begin position="199"/>
        <end position="211"/>
    </location>
</feature>
<evidence type="ECO:0000259" key="2">
    <source>
        <dbReference type="Pfam" id="PF09816"/>
    </source>
</evidence>
<feature type="region of interest" description="Disordered" evidence="1">
    <location>
        <begin position="310"/>
        <end position="334"/>
    </location>
</feature>
<proteinExistence type="predicted"/>
<keyword evidence="4" id="KW-1185">Reference proteome</keyword>
<feature type="region of interest" description="Disordered" evidence="1">
    <location>
        <begin position="41"/>
        <end position="63"/>
    </location>
</feature>
<sequence length="334" mass="36861">MAGLIDPTVAGKYPVILGDGLLGKTSNEIFTGIRYNHKPVLSSDDAPNSARLKPSLPGKTDSYDLSFTDDDGAYLYTGSRNTSSSQYVLHFDSERKAFILDKIDSTFNMNVTRLPGNSDSARLSRQYPHLDSKQGAEAQPQRAAAKKTTAPKGTSATSAAKSQPKEPKRKAEKKQQAKEVALSFPEPQREKPKPKPSSFDEEEDEDEDDDGGLLIEYPGADTTARQTDFSPAFPPPRRFDDFMDQRDSEADDADGESDDEPDMDFKLPSPVNHHRPEPTDEDAMEMEHDEGDGDVGDDLEDVLEKEMEEAFEDLANSQEETPMGGDESEISEED</sequence>
<protein>
    <recommendedName>
        <fullName evidence="2">Transcription elongation factor Eaf N-terminal domain-containing protein</fullName>
    </recommendedName>
</protein>
<dbReference type="InterPro" id="IPR019194">
    <property type="entry name" value="Tscrpt_elong_fac_Eaf_N"/>
</dbReference>
<feature type="compositionally biased region" description="Low complexity" evidence="1">
    <location>
        <begin position="146"/>
        <end position="162"/>
    </location>
</feature>
<dbReference type="GeneID" id="26245580"/>
<name>A0A7D5Z913_9HYPO</name>
<feature type="region of interest" description="Disordered" evidence="1">
    <location>
        <begin position="114"/>
        <end position="297"/>
    </location>
</feature>
<feature type="domain" description="Transcription elongation factor Eaf N-terminal" evidence="2">
    <location>
        <begin position="13"/>
        <end position="114"/>
    </location>
</feature>
<dbReference type="OrthoDB" id="125903at2759"/>
<dbReference type="Proteomes" id="UP000510686">
    <property type="component" value="Chromosome 5"/>
</dbReference>
<evidence type="ECO:0000313" key="4">
    <source>
        <dbReference type="Proteomes" id="UP000510686"/>
    </source>
</evidence>
<organism evidence="3 4">
    <name type="scientific">Metarhizium brunneum</name>
    <dbReference type="NCBI Taxonomy" id="500148"/>
    <lineage>
        <taxon>Eukaryota</taxon>
        <taxon>Fungi</taxon>
        <taxon>Dikarya</taxon>
        <taxon>Ascomycota</taxon>
        <taxon>Pezizomycotina</taxon>
        <taxon>Sordariomycetes</taxon>
        <taxon>Hypocreomycetidae</taxon>
        <taxon>Hypocreales</taxon>
        <taxon>Clavicipitaceae</taxon>
        <taxon>Metarhizium</taxon>
    </lineage>
</organism>
<feature type="compositionally biased region" description="Basic and acidic residues" evidence="1">
    <location>
        <begin position="237"/>
        <end position="248"/>
    </location>
</feature>
<feature type="compositionally biased region" description="Acidic residues" evidence="1">
    <location>
        <begin position="279"/>
        <end position="297"/>
    </location>
</feature>
<reference evidence="3 4" key="1">
    <citation type="submission" date="2020-07" db="EMBL/GenBank/DDBJ databases">
        <title>Telomere length de novo assembly of all 7 chromosomes of the fungus, Metarhizium brunneum, using a novel assembly pipeline.</title>
        <authorList>
            <person name="Saud z."/>
            <person name="Kortsinoglou A."/>
            <person name="Kouvelis V.N."/>
            <person name="Butt T.M."/>
        </authorList>
    </citation>
    <scope>NUCLEOTIDE SEQUENCE [LARGE SCALE GENOMIC DNA]</scope>
    <source>
        <strain evidence="3 4">4556</strain>
    </source>
</reference>